<dbReference type="AlphaFoldDB" id="A0A1V9X6V5"/>
<comment type="caution">
    <text evidence="2">The sequence shown here is derived from an EMBL/GenBank/DDBJ whole genome shotgun (WGS) entry which is preliminary data.</text>
</comment>
<organism evidence="2 3">
    <name type="scientific">Tropilaelaps mercedesae</name>
    <dbReference type="NCBI Taxonomy" id="418985"/>
    <lineage>
        <taxon>Eukaryota</taxon>
        <taxon>Metazoa</taxon>
        <taxon>Ecdysozoa</taxon>
        <taxon>Arthropoda</taxon>
        <taxon>Chelicerata</taxon>
        <taxon>Arachnida</taxon>
        <taxon>Acari</taxon>
        <taxon>Parasitiformes</taxon>
        <taxon>Mesostigmata</taxon>
        <taxon>Gamasina</taxon>
        <taxon>Dermanyssoidea</taxon>
        <taxon>Laelapidae</taxon>
        <taxon>Tropilaelaps</taxon>
    </lineage>
</organism>
<keyword evidence="3" id="KW-1185">Reference proteome</keyword>
<feature type="transmembrane region" description="Helical" evidence="1">
    <location>
        <begin position="223"/>
        <end position="247"/>
    </location>
</feature>
<reference evidence="2 3" key="1">
    <citation type="journal article" date="2017" name="Gigascience">
        <title>Draft genome of the honey bee ectoparasitic mite, Tropilaelaps mercedesae, is shaped by the parasitic life history.</title>
        <authorList>
            <person name="Dong X."/>
            <person name="Armstrong S.D."/>
            <person name="Xia D."/>
            <person name="Makepeace B.L."/>
            <person name="Darby A.C."/>
            <person name="Kadowaki T."/>
        </authorList>
    </citation>
    <scope>NUCLEOTIDE SEQUENCE [LARGE SCALE GENOMIC DNA]</scope>
    <source>
        <strain evidence="2">Wuxi-XJTLU</strain>
    </source>
</reference>
<feature type="transmembrane region" description="Helical" evidence="1">
    <location>
        <begin position="179"/>
        <end position="199"/>
    </location>
</feature>
<keyword evidence="1" id="KW-0812">Transmembrane</keyword>
<protein>
    <submittedName>
        <fullName evidence="2">Uncharacterized protein</fullName>
    </submittedName>
</protein>
<dbReference type="Proteomes" id="UP000192247">
    <property type="component" value="Unassembled WGS sequence"/>
</dbReference>
<dbReference type="InParanoid" id="A0A1V9X6V5"/>
<feature type="transmembrane region" description="Helical" evidence="1">
    <location>
        <begin position="16"/>
        <end position="36"/>
    </location>
</feature>
<evidence type="ECO:0000256" key="1">
    <source>
        <dbReference type="SAM" id="Phobius"/>
    </source>
</evidence>
<dbReference type="EMBL" id="MNPL01021478">
    <property type="protein sequence ID" value="OQR69320.1"/>
    <property type="molecule type" value="Genomic_DNA"/>
</dbReference>
<gene>
    <name evidence="2" type="ORF">BIW11_12334</name>
</gene>
<feature type="non-terminal residue" evidence="2">
    <location>
        <position position="253"/>
    </location>
</feature>
<name>A0A1V9X6V5_9ACAR</name>
<sequence length="253" mass="27902">MPFRNQKNSDKTLCDLIYVMWSVACTLLRLIVVCKAGRRNTSSCFRDAVERLREVSLLGEGPVTPRYVCLSFRLLVLTMLGVQLYTQIYAWSASHGATSLTVLLNPTFIILAIEFALYCSAWMQACGWLVLLTYGPVSKASVNALDYFKTAVKAEDIHMFQRAVIYHERCIDLIRSVDCVAGAVLGVNLTVTIPLFAMLGTKLLTPGDSFCFADRLNLLDKSWAPQIGLVSWCVGAVCAIIMGCTVANHANMA</sequence>
<accession>A0A1V9X6V5</accession>
<proteinExistence type="predicted"/>
<evidence type="ECO:0000313" key="3">
    <source>
        <dbReference type="Proteomes" id="UP000192247"/>
    </source>
</evidence>
<keyword evidence="1" id="KW-0472">Membrane</keyword>
<feature type="transmembrane region" description="Helical" evidence="1">
    <location>
        <begin position="67"/>
        <end position="88"/>
    </location>
</feature>
<keyword evidence="1" id="KW-1133">Transmembrane helix</keyword>
<evidence type="ECO:0000313" key="2">
    <source>
        <dbReference type="EMBL" id="OQR69320.1"/>
    </source>
</evidence>